<feature type="region of interest" description="Disordered" evidence="1">
    <location>
        <begin position="301"/>
        <end position="329"/>
    </location>
</feature>
<name>A0AA41QA98_9MICO</name>
<dbReference type="EMBL" id="JAKGSG010000007">
    <property type="protein sequence ID" value="MCF4119749.1"/>
    <property type="molecule type" value="Genomic_DNA"/>
</dbReference>
<evidence type="ECO:0008006" key="4">
    <source>
        <dbReference type="Google" id="ProtNLM"/>
    </source>
</evidence>
<evidence type="ECO:0000313" key="3">
    <source>
        <dbReference type="Proteomes" id="UP001165405"/>
    </source>
</evidence>
<keyword evidence="3" id="KW-1185">Reference proteome</keyword>
<sequence length="504" mass="51826">MFDDLRGGFPAHVLAGGVAAGDDLLPRVDLSFGEWAGATDEVWDLPWDVSHGARADALDARVAGLLPGVGLVGLLARIEAADASEAVLGEVVTGWEAVGAWAAAQQAAAAAELAARRVGSADLEHLGDEIAAQLGHAPTVGRTLVGRALALEELPEVRTALGQGVVCARKADVLAFAGAFPTAEERRAATVRVLVHAPRLGLRALRNRMNAEAAAPGGEGAERNRRAARERLHVTVEPVEDAMAYVSAYLPAQDAAAVWAAVDAAGTAIHRTAGEPRTLGQARADVFVALVTGRVVLPEHGPGAAPDHVAGEAPGRVAGDPVSRTTGPASGCTCGACVCGGTRVRAVTVPAQVRVTVSAGTLLGLDDAPGVLAGYGPVPAEVARTLAVDGTWQRLVTDPVTGVRRTTPPPPTRRARCWARRCGPGTRRARSRRATGWRSGATWTMSSRSTMRRPAGPASRGRPARATCRRCAAGTIGPRRTAAGASSGTRTRGTPSGSRRSVGS</sequence>
<dbReference type="AlphaFoldDB" id="A0AA41QA98"/>
<organism evidence="2 3">
    <name type="scientific">Antribacter soli</name>
    <dbReference type="NCBI Taxonomy" id="2910976"/>
    <lineage>
        <taxon>Bacteria</taxon>
        <taxon>Bacillati</taxon>
        <taxon>Actinomycetota</taxon>
        <taxon>Actinomycetes</taxon>
        <taxon>Micrococcales</taxon>
        <taxon>Promicromonosporaceae</taxon>
        <taxon>Antribacter</taxon>
    </lineage>
</organism>
<gene>
    <name evidence="2" type="ORF">L1785_02025</name>
</gene>
<comment type="caution">
    <text evidence="2">The sequence shown here is derived from an EMBL/GenBank/DDBJ whole genome shotgun (WGS) entry which is preliminary data.</text>
</comment>
<reference evidence="2" key="1">
    <citation type="submission" date="2022-01" db="EMBL/GenBank/DDBJ databases">
        <title>Antribacter sp. nov., isolated from Guizhou of China.</title>
        <authorList>
            <person name="Chengliang C."/>
            <person name="Ya Z."/>
        </authorList>
    </citation>
    <scope>NUCLEOTIDE SEQUENCE</scope>
    <source>
        <strain evidence="2">KLBMP 9083</strain>
    </source>
</reference>
<feature type="region of interest" description="Disordered" evidence="1">
    <location>
        <begin position="445"/>
        <end position="504"/>
    </location>
</feature>
<dbReference type="RefSeq" id="WP_236087464.1">
    <property type="nucleotide sequence ID" value="NZ_JAKGSG010000007.1"/>
</dbReference>
<feature type="compositionally biased region" description="Low complexity" evidence="1">
    <location>
        <begin position="452"/>
        <end position="504"/>
    </location>
</feature>
<proteinExistence type="predicted"/>
<dbReference type="Proteomes" id="UP001165405">
    <property type="component" value="Unassembled WGS sequence"/>
</dbReference>
<accession>A0AA41QA98</accession>
<evidence type="ECO:0000313" key="2">
    <source>
        <dbReference type="EMBL" id="MCF4119749.1"/>
    </source>
</evidence>
<protein>
    <recommendedName>
        <fullName evidence="4">DUF222 domain-containing protein</fullName>
    </recommendedName>
</protein>
<evidence type="ECO:0000256" key="1">
    <source>
        <dbReference type="SAM" id="MobiDB-lite"/>
    </source>
</evidence>